<dbReference type="Gene3D" id="1.10.357.10">
    <property type="entry name" value="Tetracycline Repressor, domain 2"/>
    <property type="match status" value="1"/>
</dbReference>
<evidence type="ECO:0000259" key="4">
    <source>
        <dbReference type="PROSITE" id="PS50977"/>
    </source>
</evidence>
<dbReference type="GO" id="GO:0003677">
    <property type="term" value="F:DNA binding"/>
    <property type="evidence" value="ECO:0007669"/>
    <property type="project" value="UniProtKB-UniRule"/>
</dbReference>
<dbReference type="AlphaFoldDB" id="G7CCM7"/>
<name>G7CCM7_MYCT3</name>
<feature type="DNA-binding region" description="H-T-H motif" evidence="2">
    <location>
        <begin position="45"/>
        <end position="64"/>
    </location>
</feature>
<accession>G7CCM7</accession>
<dbReference type="Pfam" id="PF00440">
    <property type="entry name" value="TetR_N"/>
    <property type="match status" value="1"/>
</dbReference>
<evidence type="ECO:0000313" key="5">
    <source>
        <dbReference type="EMBL" id="EHI14234.1"/>
    </source>
</evidence>
<comment type="caution">
    <text evidence="5">The sequence shown here is derived from an EMBL/GenBank/DDBJ whole genome shotgun (WGS) entry which is preliminary data.</text>
</comment>
<dbReference type="PATRIC" id="fig|1078020.3.peg.717"/>
<gene>
    <name evidence="5" type="ORF">KEK_03617</name>
</gene>
<keyword evidence="1 2" id="KW-0238">DNA-binding</keyword>
<dbReference type="InterPro" id="IPR001647">
    <property type="entry name" value="HTH_TetR"/>
</dbReference>
<feature type="compositionally biased region" description="Basic residues" evidence="3">
    <location>
        <begin position="225"/>
        <end position="235"/>
    </location>
</feature>
<feature type="compositionally biased region" description="Low complexity" evidence="3">
    <location>
        <begin position="208"/>
        <end position="220"/>
    </location>
</feature>
<proteinExistence type="predicted"/>
<keyword evidence="6" id="KW-1185">Reference proteome</keyword>
<dbReference type="Proteomes" id="UP000004915">
    <property type="component" value="Unassembled WGS sequence"/>
</dbReference>
<evidence type="ECO:0000313" key="6">
    <source>
        <dbReference type="Proteomes" id="UP000004915"/>
    </source>
</evidence>
<feature type="domain" description="HTH tetR-type" evidence="4">
    <location>
        <begin position="22"/>
        <end position="82"/>
    </location>
</feature>
<dbReference type="PROSITE" id="PS50977">
    <property type="entry name" value="HTH_TETR_2"/>
    <property type="match status" value="1"/>
</dbReference>
<protein>
    <submittedName>
        <fullName evidence="5">TetR family transcriptional regulator</fullName>
    </submittedName>
</protein>
<dbReference type="InterPro" id="IPR009057">
    <property type="entry name" value="Homeodomain-like_sf"/>
</dbReference>
<organism evidence="5 6">
    <name type="scientific">Mycolicibacterium thermoresistibile (strain ATCC 19527 / DSM 44167 / CIP 105390 / JCM 6362 / NCTC 10409 / 316)</name>
    <name type="common">Mycobacterium thermoresistibile</name>
    <dbReference type="NCBI Taxonomy" id="1078020"/>
    <lineage>
        <taxon>Bacteria</taxon>
        <taxon>Bacillati</taxon>
        <taxon>Actinomycetota</taxon>
        <taxon>Actinomycetes</taxon>
        <taxon>Mycobacteriales</taxon>
        <taxon>Mycobacteriaceae</taxon>
        <taxon>Mycolicibacterium</taxon>
    </lineage>
</organism>
<dbReference type="SUPFAM" id="SSF46689">
    <property type="entry name" value="Homeodomain-like"/>
    <property type="match status" value="1"/>
</dbReference>
<dbReference type="eggNOG" id="COG1309">
    <property type="taxonomic scope" value="Bacteria"/>
</dbReference>
<reference evidence="5 6" key="1">
    <citation type="submission" date="2011-11" db="EMBL/GenBank/DDBJ databases">
        <authorList>
            <consortium name="Tuberculosis Structural Genomics Consortium"/>
            <person name="Ioerger T.R."/>
        </authorList>
    </citation>
    <scope>NUCLEOTIDE SEQUENCE [LARGE SCALE GENOMIC DNA]</scope>
    <source>
        <strain evidence="6">ATCC 19527 / DSM 44167 / CIP 105390 / JCM 6362 / NCTC 10409 / 316</strain>
    </source>
</reference>
<dbReference type="EMBL" id="AGVE01000019">
    <property type="protein sequence ID" value="EHI14234.1"/>
    <property type="molecule type" value="Genomic_DNA"/>
</dbReference>
<feature type="region of interest" description="Disordered" evidence="3">
    <location>
        <begin position="208"/>
        <end position="235"/>
    </location>
</feature>
<evidence type="ECO:0000256" key="1">
    <source>
        <dbReference type="ARBA" id="ARBA00023125"/>
    </source>
</evidence>
<feature type="region of interest" description="Disordered" evidence="3">
    <location>
        <begin position="1"/>
        <end position="22"/>
    </location>
</feature>
<evidence type="ECO:0000256" key="2">
    <source>
        <dbReference type="PROSITE-ProRule" id="PRU00335"/>
    </source>
</evidence>
<evidence type="ECO:0000256" key="3">
    <source>
        <dbReference type="SAM" id="MobiDB-lite"/>
    </source>
</evidence>
<sequence length="235" mass="25858">MRSRSNEETMASSTRRVGAETSKTRDTLLNCVEQMMLAEGYASVTYRALAAKAGVTPSLVQYYFPTLDDIFIAAIRRYSERNIAQLNKVLAERADDPLRALWEYSWDEATGALMTEFMALGNHRKNIRSEIASATRKVRKIQLDALSAKFGKDARLGAEFDLSLPALQLLLSGLPKLLNLEAGVGVKTAHHEMAAAFERYMDALQPTAGTAETKTGAKSTPQRKSAAHRPKSPGH</sequence>